<evidence type="ECO:0000313" key="2">
    <source>
        <dbReference type="Proteomes" id="UP000297403"/>
    </source>
</evidence>
<comment type="caution">
    <text evidence="1">The sequence shown here is derived from an EMBL/GenBank/DDBJ whole genome shotgun (WGS) entry which is preliminary data.</text>
</comment>
<reference evidence="1 2" key="1">
    <citation type="submission" date="2019-03" db="EMBL/GenBank/DDBJ databases">
        <title>Genomics of glacier-inhabiting Cryobacterium strains.</title>
        <authorList>
            <person name="Liu Q."/>
            <person name="Xin Y.-H."/>
        </authorList>
    </citation>
    <scope>NUCLEOTIDE SEQUENCE [LARGE SCALE GENOMIC DNA]</scope>
    <source>
        <strain evidence="2">TMT1-22</strain>
    </source>
</reference>
<proteinExistence type="predicted"/>
<dbReference type="RefSeq" id="WP_134366697.1">
    <property type="nucleotide sequence ID" value="NZ_SOFY01000013.1"/>
</dbReference>
<accession>A0AAQ2C854</accession>
<evidence type="ECO:0000313" key="1">
    <source>
        <dbReference type="EMBL" id="TFC51662.1"/>
    </source>
</evidence>
<dbReference type="AlphaFoldDB" id="A0AAQ2C854"/>
<organism evidence="1 2">
    <name type="scientific">Cryobacterium shii</name>
    <dbReference type="NCBI Taxonomy" id="1259235"/>
    <lineage>
        <taxon>Bacteria</taxon>
        <taxon>Bacillati</taxon>
        <taxon>Actinomycetota</taxon>
        <taxon>Actinomycetes</taxon>
        <taxon>Micrococcales</taxon>
        <taxon>Microbacteriaceae</taxon>
        <taxon>Cryobacterium</taxon>
    </lineage>
</organism>
<name>A0AAQ2C854_9MICO</name>
<sequence>MTSPLRIEDAAPVTTMTEARERVADLIGHAIRRQLWFMMLDAQGWQIPLLIPVDGIPLRPDPGSVTGMAAAITEVLRCHGPGGSVILTLERPGAAALTAPDQAWARELSVSFGKVVRITGMFVAHDEGVCELVTGPSAGAAAPPGEPSVRARNRV</sequence>
<gene>
    <name evidence="1" type="ORF">E3O49_03200</name>
</gene>
<protein>
    <submittedName>
        <fullName evidence="1">Uncharacterized protein</fullName>
    </submittedName>
</protein>
<keyword evidence="2" id="KW-1185">Reference proteome</keyword>
<dbReference type="EMBL" id="SOFY01000013">
    <property type="protein sequence ID" value="TFC51662.1"/>
    <property type="molecule type" value="Genomic_DNA"/>
</dbReference>
<dbReference type="Proteomes" id="UP000297403">
    <property type="component" value="Unassembled WGS sequence"/>
</dbReference>